<dbReference type="InterPro" id="IPR003660">
    <property type="entry name" value="HAMP_dom"/>
</dbReference>
<evidence type="ECO:0000256" key="9">
    <source>
        <dbReference type="ARBA" id="ARBA00023012"/>
    </source>
</evidence>
<dbReference type="CDD" id="cd00082">
    <property type="entry name" value="HisKA"/>
    <property type="match status" value="1"/>
</dbReference>
<dbReference type="SUPFAM" id="SSF47384">
    <property type="entry name" value="Homodimeric domain of signal transducing histidine kinase"/>
    <property type="match status" value="1"/>
</dbReference>
<evidence type="ECO:0000313" key="15">
    <source>
        <dbReference type="EMBL" id="TFD34212.1"/>
    </source>
</evidence>
<accession>A0A4Y8K3M0</accession>
<evidence type="ECO:0000256" key="3">
    <source>
        <dbReference type="ARBA" id="ARBA00012438"/>
    </source>
</evidence>
<dbReference type="EMBL" id="SOHA01000001">
    <property type="protein sequence ID" value="TFD34212.1"/>
    <property type="molecule type" value="Genomic_DNA"/>
</dbReference>
<dbReference type="PANTHER" id="PTHR45436:SF5">
    <property type="entry name" value="SENSOR HISTIDINE KINASE TRCS"/>
    <property type="match status" value="1"/>
</dbReference>
<evidence type="ECO:0000256" key="1">
    <source>
        <dbReference type="ARBA" id="ARBA00000085"/>
    </source>
</evidence>
<evidence type="ECO:0000256" key="5">
    <source>
        <dbReference type="ARBA" id="ARBA00022679"/>
    </source>
</evidence>
<dbReference type="SMART" id="SM00304">
    <property type="entry name" value="HAMP"/>
    <property type="match status" value="1"/>
</dbReference>
<feature type="domain" description="HAMP" evidence="14">
    <location>
        <begin position="205"/>
        <end position="257"/>
    </location>
</feature>
<dbReference type="InterPro" id="IPR036890">
    <property type="entry name" value="HATPase_C_sf"/>
</dbReference>
<gene>
    <name evidence="15" type="ORF">E3T49_00635</name>
</gene>
<dbReference type="InterPro" id="IPR003594">
    <property type="entry name" value="HATPase_dom"/>
</dbReference>
<dbReference type="PROSITE" id="PS50109">
    <property type="entry name" value="HIS_KIN"/>
    <property type="match status" value="1"/>
</dbReference>
<dbReference type="RefSeq" id="WP_134422475.1">
    <property type="nucleotide sequence ID" value="NZ_SOHA01000001.1"/>
</dbReference>
<dbReference type="EC" id="2.7.13.3" evidence="3"/>
<dbReference type="Gene3D" id="3.30.565.10">
    <property type="entry name" value="Histidine kinase-like ATPase, C-terminal domain"/>
    <property type="match status" value="1"/>
</dbReference>
<feature type="transmembrane region" description="Helical" evidence="12">
    <location>
        <begin position="34"/>
        <end position="57"/>
    </location>
</feature>
<keyword evidence="6 12" id="KW-0812">Transmembrane</keyword>
<dbReference type="Pfam" id="PF00672">
    <property type="entry name" value="HAMP"/>
    <property type="match status" value="1"/>
</dbReference>
<dbReference type="PROSITE" id="PS50885">
    <property type="entry name" value="HAMP"/>
    <property type="match status" value="1"/>
</dbReference>
<dbReference type="PANTHER" id="PTHR45436">
    <property type="entry name" value="SENSOR HISTIDINE KINASE YKOH"/>
    <property type="match status" value="1"/>
</dbReference>
<dbReference type="SUPFAM" id="SSF55874">
    <property type="entry name" value="ATPase domain of HSP90 chaperone/DNA topoisomerase II/histidine kinase"/>
    <property type="match status" value="1"/>
</dbReference>
<reference evidence="15 16" key="1">
    <citation type="submission" date="2019-03" db="EMBL/GenBank/DDBJ databases">
        <title>Genomics of glacier-inhabiting Cryobacterium strains.</title>
        <authorList>
            <person name="Liu Q."/>
            <person name="Xin Y.-H."/>
        </authorList>
    </citation>
    <scope>NUCLEOTIDE SEQUENCE [LARGE SCALE GENOMIC DNA]</scope>
    <source>
        <strain evidence="15 16">TMT1-51</strain>
    </source>
</reference>
<protein>
    <recommendedName>
        <fullName evidence="3">histidine kinase</fullName>
        <ecNumber evidence="3">2.7.13.3</ecNumber>
    </recommendedName>
</protein>
<dbReference type="Pfam" id="PF00512">
    <property type="entry name" value="HisKA"/>
    <property type="match status" value="1"/>
</dbReference>
<keyword evidence="8 12" id="KW-1133">Transmembrane helix</keyword>
<dbReference type="CDD" id="cd06225">
    <property type="entry name" value="HAMP"/>
    <property type="match status" value="1"/>
</dbReference>
<evidence type="ECO:0000256" key="2">
    <source>
        <dbReference type="ARBA" id="ARBA00004236"/>
    </source>
</evidence>
<evidence type="ECO:0000256" key="6">
    <source>
        <dbReference type="ARBA" id="ARBA00022692"/>
    </source>
</evidence>
<keyword evidence="16" id="KW-1185">Reference proteome</keyword>
<dbReference type="AlphaFoldDB" id="A0A4Y8K3M0"/>
<sequence>MSAGDQSPGNQSPVGQVPGGHRPGLGLGSLGRRLLLAFVLVAVSSVLVLSGAALVGVDRGVQVAQQDDREQIAARAAAAAADAYRQTGGWEKVDLSQTLSIAGVASARVAVLDADGETLASSGAGNGNGNPEGQGGGQGPGQGAGQSENVVTTPILVDGAEVGSIRINFGGTAGTRVIDVAWAWIAVAAAVALIVALAASWLVTRLLVRPIRQMTDAAQSFTAGDRQSRVSGRAPGELGELSVALNDMADAVVRSERDRRNMTADVAHELRTPLAALQAGLEELRDGLVQPTPEGLAGLHDQSLRLGRVVADLAELTAVETAGLSLRLASVDLTQVVREESTVRESELRAADVNLTVDVGRPVHVRADADRLHQAVGNLLANAARYCRPGDTVNLSVTAEGDQAVLRVADTGPGIPADELPYIFDRLWRGRAAEQVAGSGIGLALVREIVGSHGGMIEAASVLGAGTVITIRLPVDA</sequence>
<feature type="region of interest" description="Disordered" evidence="11">
    <location>
        <begin position="1"/>
        <end position="21"/>
    </location>
</feature>
<comment type="catalytic activity">
    <reaction evidence="1">
        <text>ATP + protein L-histidine = ADP + protein N-phospho-L-histidine.</text>
        <dbReference type="EC" id="2.7.13.3"/>
    </reaction>
</comment>
<dbReference type="SMART" id="SM00387">
    <property type="entry name" value="HATPase_c"/>
    <property type="match status" value="1"/>
</dbReference>
<dbReference type="FunFam" id="3.30.565.10:FF:000006">
    <property type="entry name" value="Sensor histidine kinase WalK"/>
    <property type="match status" value="1"/>
</dbReference>
<dbReference type="InterPro" id="IPR003661">
    <property type="entry name" value="HisK_dim/P_dom"/>
</dbReference>
<feature type="region of interest" description="Disordered" evidence="11">
    <location>
        <begin position="120"/>
        <end position="147"/>
    </location>
</feature>
<keyword evidence="9" id="KW-0902">Two-component regulatory system</keyword>
<dbReference type="PRINTS" id="PR00344">
    <property type="entry name" value="BCTRLSENSOR"/>
</dbReference>
<dbReference type="InterPro" id="IPR005467">
    <property type="entry name" value="His_kinase_dom"/>
</dbReference>
<dbReference type="InterPro" id="IPR036097">
    <property type="entry name" value="HisK_dim/P_sf"/>
</dbReference>
<evidence type="ECO:0000256" key="4">
    <source>
        <dbReference type="ARBA" id="ARBA00022553"/>
    </source>
</evidence>
<feature type="compositionally biased region" description="Polar residues" evidence="11">
    <location>
        <begin position="1"/>
        <end position="14"/>
    </location>
</feature>
<dbReference type="Proteomes" id="UP000297472">
    <property type="component" value="Unassembled WGS sequence"/>
</dbReference>
<keyword evidence="7 15" id="KW-0418">Kinase</keyword>
<keyword evidence="5" id="KW-0808">Transferase</keyword>
<dbReference type="GO" id="GO:0005886">
    <property type="term" value="C:plasma membrane"/>
    <property type="evidence" value="ECO:0007669"/>
    <property type="project" value="UniProtKB-SubCell"/>
</dbReference>
<dbReference type="InterPro" id="IPR004358">
    <property type="entry name" value="Sig_transdc_His_kin-like_C"/>
</dbReference>
<dbReference type="Gene3D" id="1.10.287.130">
    <property type="match status" value="1"/>
</dbReference>
<proteinExistence type="predicted"/>
<evidence type="ECO:0000259" key="14">
    <source>
        <dbReference type="PROSITE" id="PS50885"/>
    </source>
</evidence>
<evidence type="ECO:0000313" key="16">
    <source>
        <dbReference type="Proteomes" id="UP000297472"/>
    </source>
</evidence>
<dbReference type="OrthoDB" id="9786919at2"/>
<organism evidence="15 16">
    <name type="scientific">Cryobacterium cryoconiti</name>
    <dbReference type="NCBI Taxonomy" id="1259239"/>
    <lineage>
        <taxon>Bacteria</taxon>
        <taxon>Bacillati</taxon>
        <taxon>Actinomycetota</taxon>
        <taxon>Actinomycetes</taxon>
        <taxon>Micrococcales</taxon>
        <taxon>Microbacteriaceae</taxon>
        <taxon>Cryobacterium</taxon>
    </lineage>
</organism>
<evidence type="ECO:0000256" key="7">
    <source>
        <dbReference type="ARBA" id="ARBA00022777"/>
    </source>
</evidence>
<evidence type="ECO:0000256" key="10">
    <source>
        <dbReference type="ARBA" id="ARBA00023136"/>
    </source>
</evidence>
<dbReference type="SUPFAM" id="SSF158472">
    <property type="entry name" value="HAMP domain-like"/>
    <property type="match status" value="1"/>
</dbReference>
<evidence type="ECO:0000256" key="8">
    <source>
        <dbReference type="ARBA" id="ARBA00022989"/>
    </source>
</evidence>
<dbReference type="Pfam" id="PF02518">
    <property type="entry name" value="HATPase_c"/>
    <property type="match status" value="1"/>
</dbReference>
<comment type="caution">
    <text evidence="15">The sequence shown here is derived from an EMBL/GenBank/DDBJ whole genome shotgun (WGS) entry which is preliminary data.</text>
</comment>
<evidence type="ECO:0000259" key="13">
    <source>
        <dbReference type="PROSITE" id="PS50109"/>
    </source>
</evidence>
<keyword evidence="4" id="KW-0597">Phosphoprotein</keyword>
<evidence type="ECO:0000256" key="11">
    <source>
        <dbReference type="SAM" id="MobiDB-lite"/>
    </source>
</evidence>
<feature type="transmembrane region" description="Helical" evidence="12">
    <location>
        <begin position="181"/>
        <end position="204"/>
    </location>
</feature>
<dbReference type="Gene3D" id="6.10.340.10">
    <property type="match status" value="1"/>
</dbReference>
<dbReference type="InterPro" id="IPR050428">
    <property type="entry name" value="TCS_sensor_his_kinase"/>
</dbReference>
<dbReference type="SMART" id="SM00388">
    <property type="entry name" value="HisKA"/>
    <property type="match status" value="1"/>
</dbReference>
<dbReference type="GO" id="GO:0000155">
    <property type="term" value="F:phosphorelay sensor kinase activity"/>
    <property type="evidence" value="ECO:0007669"/>
    <property type="project" value="InterPro"/>
</dbReference>
<evidence type="ECO:0000256" key="12">
    <source>
        <dbReference type="SAM" id="Phobius"/>
    </source>
</evidence>
<feature type="compositionally biased region" description="Gly residues" evidence="11">
    <location>
        <begin position="124"/>
        <end position="144"/>
    </location>
</feature>
<name>A0A4Y8K3M0_9MICO</name>
<comment type="subcellular location">
    <subcellularLocation>
        <location evidence="2">Cell membrane</location>
    </subcellularLocation>
</comment>
<keyword evidence="10 12" id="KW-0472">Membrane</keyword>
<feature type="domain" description="Histidine kinase" evidence="13">
    <location>
        <begin position="265"/>
        <end position="477"/>
    </location>
</feature>